<protein>
    <recommendedName>
        <fullName evidence="1">Nuclease SbcCD subunit D C-terminal domain-containing protein</fullName>
    </recommendedName>
</protein>
<dbReference type="Proteomes" id="UP000664477">
    <property type="component" value="Unassembled WGS sequence"/>
</dbReference>
<dbReference type="Pfam" id="PF12320">
    <property type="entry name" value="SbcD_C"/>
    <property type="match status" value="1"/>
</dbReference>
<dbReference type="SUPFAM" id="SSF56300">
    <property type="entry name" value="Metallo-dependent phosphatases"/>
    <property type="match status" value="1"/>
</dbReference>
<evidence type="ECO:0000313" key="3">
    <source>
        <dbReference type="Proteomes" id="UP000664477"/>
    </source>
</evidence>
<name>A0A939NL15_PRORE</name>
<gene>
    <name evidence="2" type="ORF">J4727_18265</name>
</gene>
<evidence type="ECO:0000313" key="2">
    <source>
        <dbReference type="EMBL" id="MBO1916609.1"/>
    </source>
</evidence>
<feature type="domain" description="Nuclease SbcCD subunit D C-terminal" evidence="1">
    <location>
        <begin position="48"/>
        <end position="85"/>
    </location>
</feature>
<reference evidence="2" key="1">
    <citation type="submission" date="2021-03" db="EMBL/GenBank/DDBJ databases">
        <title>Molecular epidemiology and mechanisms of colistin and carbapenem resistance in Enterobacteriaceae from clinical isolates, the environment and porcine samples in Pretoria, South Africa.</title>
        <authorList>
            <person name="Bogoshi D."/>
            <person name="Mbelle N.M."/>
            <person name="Naidoo V."/>
            <person name="Osei Sekyere J."/>
        </authorList>
    </citation>
    <scope>NUCLEOTIDE SEQUENCE</scope>
    <source>
        <strain evidence="2">C052</strain>
    </source>
</reference>
<dbReference type="InterPro" id="IPR026843">
    <property type="entry name" value="SbcD_C"/>
</dbReference>
<comment type="caution">
    <text evidence="2">The sequence shown here is derived from an EMBL/GenBank/DDBJ whole genome shotgun (WGS) entry which is preliminary data.</text>
</comment>
<dbReference type="EMBL" id="JAGETQ010000165">
    <property type="protein sequence ID" value="MBO1916609.1"/>
    <property type="molecule type" value="Genomic_DNA"/>
</dbReference>
<proteinExistence type="predicted"/>
<dbReference type="Gene3D" id="3.30.160.720">
    <property type="match status" value="1"/>
</dbReference>
<organism evidence="2 3">
    <name type="scientific">Providencia rettgeri</name>
    <dbReference type="NCBI Taxonomy" id="587"/>
    <lineage>
        <taxon>Bacteria</taxon>
        <taxon>Pseudomonadati</taxon>
        <taxon>Pseudomonadota</taxon>
        <taxon>Gammaproteobacteria</taxon>
        <taxon>Enterobacterales</taxon>
        <taxon>Morganellaceae</taxon>
        <taxon>Providencia</taxon>
    </lineage>
</organism>
<accession>A0A939NL15</accession>
<evidence type="ECO:0000259" key="1">
    <source>
        <dbReference type="Pfam" id="PF12320"/>
    </source>
</evidence>
<dbReference type="InterPro" id="IPR029052">
    <property type="entry name" value="Metallo-depent_PP-like"/>
</dbReference>
<dbReference type="AlphaFoldDB" id="A0A939NL15"/>
<sequence length="88" mass="10058">MIGGQENIRYCGSPIAWFDETAQQKSVCLIEFTGSELTQIPLEIPIIQPLQSIKGSLSQIEQQLRIWKDYQGDKPVWLDIEVATRLPR</sequence>
<dbReference type="Gene3D" id="3.60.21.10">
    <property type="match status" value="1"/>
</dbReference>